<sequence>MSLDPQHPKPAPPRKPLWPWLLLLVLTLLAIYSYNRISEITEDVMRDMPPAIIELFRDLLNGDHHRQPGGPGLDVRVEPARAL</sequence>
<keyword evidence="1" id="KW-1133">Transmembrane helix</keyword>
<feature type="transmembrane region" description="Helical" evidence="1">
    <location>
        <begin position="17"/>
        <end position="35"/>
    </location>
</feature>
<organism evidence="2 3">
    <name type="scientific">Agrobacterium larrymoorei</name>
    <dbReference type="NCBI Taxonomy" id="160699"/>
    <lineage>
        <taxon>Bacteria</taxon>
        <taxon>Pseudomonadati</taxon>
        <taxon>Pseudomonadota</taxon>
        <taxon>Alphaproteobacteria</taxon>
        <taxon>Hyphomicrobiales</taxon>
        <taxon>Rhizobiaceae</taxon>
        <taxon>Rhizobium/Agrobacterium group</taxon>
        <taxon>Agrobacterium</taxon>
    </lineage>
</organism>
<name>A0AAF0H8J9_9HYPH</name>
<evidence type="ECO:0000256" key="1">
    <source>
        <dbReference type="SAM" id="Phobius"/>
    </source>
</evidence>
<proteinExistence type="predicted"/>
<evidence type="ECO:0000313" key="3">
    <source>
        <dbReference type="Proteomes" id="UP000298664"/>
    </source>
</evidence>
<evidence type="ECO:0000313" key="2">
    <source>
        <dbReference type="EMBL" id="WHA39918.1"/>
    </source>
</evidence>
<dbReference type="Proteomes" id="UP000298664">
    <property type="component" value="Chromosome Circular"/>
</dbReference>
<gene>
    <name evidence="2" type="ORF">CFBP5477_008630</name>
</gene>
<dbReference type="RefSeq" id="WP_137394438.1">
    <property type="nucleotide sequence ID" value="NZ_CP124733.1"/>
</dbReference>
<reference evidence="2" key="1">
    <citation type="submission" date="2023-05" db="EMBL/GenBank/DDBJ databases">
        <title>Complete genome sequence of Agrobacterium larrymoorei CFBP5477.</title>
        <authorList>
            <person name="Yen H.-C."/>
            <person name="Chou L."/>
            <person name="Lin Y.-C."/>
            <person name="Lai E.-M."/>
            <person name="Kuo C.-H."/>
        </authorList>
    </citation>
    <scope>NUCLEOTIDE SEQUENCE</scope>
    <source>
        <strain evidence="2">CFBP5477</strain>
    </source>
</reference>
<protein>
    <submittedName>
        <fullName evidence="2">Uncharacterized protein</fullName>
    </submittedName>
</protein>
<dbReference type="AlphaFoldDB" id="A0AAF0H8J9"/>
<dbReference type="EMBL" id="CP124733">
    <property type="protein sequence ID" value="WHA39918.1"/>
    <property type="molecule type" value="Genomic_DNA"/>
</dbReference>
<keyword evidence="1" id="KW-0812">Transmembrane</keyword>
<accession>A0AAF0H8J9</accession>
<keyword evidence="1" id="KW-0472">Membrane</keyword>